<name>A0A3M7SYE8_BRAPC</name>
<comment type="caution">
    <text evidence="2">The sequence shown here is derived from an EMBL/GenBank/DDBJ whole genome shotgun (WGS) entry which is preliminary data.</text>
</comment>
<dbReference type="EMBL" id="REGN01000599">
    <property type="protein sequence ID" value="RNA40747.1"/>
    <property type="molecule type" value="Genomic_DNA"/>
</dbReference>
<dbReference type="AlphaFoldDB" id="A0A3M7SYE8"/>
<keyword evidence="3" id="KW-1185">Reference proteome</keyword>
<reference evidence="2 3" key="1">
    <citation type="journal article" date="2018" name="Sci. Rep.">
        <title>Genomic signatures of local adaptation to the degree of environmental predictability in rotifers.</title>
        <authorList>
            <person name="Franch-Gras L."/>
            <person name="Hahn C."/>
            <person name="Garcia-Roger E.M."/>
            <person name="Carmona M.J."/>
            <person name="Serra M."/>
            <person name="Gomez A."/>
        </authorList>
    </citation>
    <scope>NUCLEOTIDE SEQUENCE [LARGE SCALE GENOMIC DNA]</scope>
    <source>
        <strain evidence="2">HYR1</strain>
    </source>
</reference>
<sequence length="237" mass="27537">MSAQKLPQSESSSVIQLQKKQRMQNSEPCSISLQMQNPQNYPNMKMRRNPVLKKIGISNKSGNLIPNRVVKYMVAHNDNSTSIMFRHLEQKHDIRLKSKFETDERKNRLGEIKRVSPTNGCWTSDQNFSYISLTAHFFEEFSILRKTKFISTDNVSTMLQIFEIFFAIFFFKFFEFFRNQRGSYPLPLDFMNMTLTIEIIKDLILNRVRSLSPTVGAATIHCGHCQYTVGDSIMRVG</sequence>
<organism evidence="2 3">
    <name type="scientific">Brachionus plicatilis</name>
    <name type="common">Marine rotifer</name>
    <name type="synonym">Brachionus muelleri</name>
    <dbReference type="NCBI Taxonomy" id="10195"/>
    <lineage>
        <taxon>Eukaryota</taxon>
        <taxon>Metazoa</taxon>
        <taxon>Spiralia</taxon>
        <taxon>Gnathifera</taxon>
        <taxon>Rotifera</taxon>
        <taxon>Eurotatoria</taxon>
        <taxon>Monogononta</taxon>
        <taxon>Pseudotrocha</taxon>
        <taxon>Ploima</taxon>
        <taxon>Brachionidae</taxon>
        <taxon>Brachionus</taxon>
    </lineage>
</organism>
<evidence type="ECO:0000256" key="1">
    <source>
        <dbReference type="SAM" id="MobiDB-lite"/>
    </source>
</evidence>
<proteinExistence type="predicted"/>
<dbReference type="OrthoDB" id="1607513at2759"/>
<evidence type="ECO:0000313" key="3">
    <source>
        <dbReference type="Proteomes" id="UP000276133"/>
    </source>
</evidence>
<evidence type="ECO:0000313" key="2">
    <source>
        <dbReference type="EMBL" id="RNA40747.1"/>
    </source>
</evidence>
<gene>
    <name evidence="2" type="ORF">BpHYR1_011871</name>
</gene>
<protein>
    <submittedName>
        <fullName evidence="2">Uncharacterized protein</fullName>
    </submittedName>
</protein>
<dbReference type="Proteomes" id="UP000276133">
    <property type="component" value="Unassembled WGS sequence"/>
</dbReference>
<accession>A0A3M7SYE8</accession>
<feature type="region of interest" description="Disordered" evidence="1">
    <location>
        <begin position="1"/>
        <end position="28"/>
    </location>
</feature>